<dbReference type="CDD" id="cd12243">
    <property type="entry name" value="RRM1_MSSP"/>
    <property type="match status" value="1"/>
</dbReference>
<dbReference type="InParanoid" id="A0A1V9XPS8"/>
<feature type="domain" description="RRM" evidence="7">
    <location>
        <begin position="116"/>
        <end position="194"/>
    </location>
</feature>
<evidence type="ECO:0000313" key="9">
    <source>
        <dbReference type="Proteomes" id="UP000192247"/>
    </source>
</evidence>
<feature type="region of interest" description="Disordered" evidence="6">
    <location>
        <begin position="477"/>
        <end position="499"/>
    </location>
</feature>
<evidence type="ECO:0000259" key="7">
    <source>
        <dbReference type="PROSITE" id="PS50102"/>
    </source>
</evidence>
<comment type="caution">
    <text evidence="8">The sequence shown here is derived from an EMBL/GenBank/DDBJ whole genome shotgun (WGS) entry which is preliminary data.</text>
</comment>
<dbReference type="GO" id="GO:1990904">
    <property type="term" value="C:ribonucleoprotein complex"/>
    <property type="evidence" value="ECO:0007669"/>
    <property type="project" value="InterPro"/>
</dbReference>
<evidence type="ECO:0000256" key="6">
    <source>
        <dbReference type="SAM" id="MobiDB-lite"/>
    </source>
</evidence>
<dbReference type="Proteomes" id="UP000192247">
    <property type="component" value="Unassembled WGS sequence"/>
</dbReference>
<dbReference type="FunCoup" id="A0A1V9XPS8">
    <property type="interactions" value="307"/>
</dbReference>
<feature type="region of interest" description="Disordered" evidence="6">
    <location>
        <begin position="586"/>
        <end position="656"/>
    </location>
</feature>
<evidence type="ECO:0000256" key="2">
    <source>
        <dbReference type="ARBA" id="ARBA00022884"/>
    </source>
</evidence>
<dbReference type="PANTHER" id="PTHR24012">
    <property type="entry name" value="RNA BINDING PROTEIN"/>
    <property type="match status" value="1"/>
</dbReference>
<evidence type="ECO:0000256" key="4">
    <source>
        <dbReference type="ARBA" id="ARBA00039536"/>
    </source>
</evidence>
<accession>A0A1V9XPS8</accession>
<dbReference type="EMBL" id="MNPL01006288">
    <property type="protein sequence ID" value="OQR75510.1"/>
    <property type="molecule type" value="Genomic_DNA"/>
</dbReference>
<dbReference type="Pfam" id="PF00076">
    <property type="entry name" value="RRM_1"/>
    <property type="match status" value="2"/>
</dbReference>
<dbReference type="InterPro" id="IPR002343">
    <property type="entry name" value="Hud_Sxl_RNA"/>
</dbReference>
<keyword evidence="2 5" id="KW-0694">RNA-binding</keyword>
<sequence length="656" mass="66719">MVANNHQMNGGGGGGGGAYVNGTSEEVGGQTTLGLIAAPAGTHYYYYHQQNSSPQVRYPQAIPQAMYGHPMALQVPQGPGGHAGQELGPHAVAGQPGMAGLASMGGPPQAQELSKTNLYIKGLTQNTTDRDLYNLCVPYGTIISTKAILDKDTQKCKGYGFVDFNTAAEAESAVKALLSQGIQAQMAKVSPSQSLNSQIEPDPTNLYIANLPAHMSETDLENMLSKHGSVISTRILRDANMHSRGVGFARMESKEKCEHIIHLFNGKTLHGSTEGLLVKFADGGNKKRLQQQQAMQGGYGHGPMGGHGGHVGHHSQHNGSGPGHEGGAKGSGHHGGHHGGQMVHHNGGGPASGQQGDHGHAGHHGGHGGHGAHGGRGQWAPRAADEAAALYGADGLVSQHSPIGLMQTTGFHVSPQARAPYGTPHPQLAGGALQLGGALQYMQANGIYTGDPTLLGAYMAGQQQPPAPAQYIIHSGPAPHSGPHGPHGPHASAHPHSFGPATLDGATLYAAHVGLSPAGQLAQQMQQLSLQAPPHPPGPQHHLVQHYNAAAATAAAAAAGAYAPKPNGSYMTAAMLPSLPAAATNGTDVGPASVDSGVGADPQQDAQQQQQVFQTSSGSQSSNQYPAASSTGNGTSNAAGGQGGNAGGGQGAQAQK</sequence>
<feature type="compositionally biased region" description="Low complexity" evidence="6">
    <location>
        <begin position="603"/>
        <end position="639"/>
    </location>
</feature>
<organism evidence="8 9">
    <name type="scientific">Tropilaelaps mercedesae</name>
    <dbReference type="NCBI Taxonomy" id="418985"/>
    <lineage>
        <taxon>Eukaryota</taxon>
        <taxon>Metazoa</taxon>
        <taxon>Ecdysozoa</taxon>
        <taxon>Arthropoda</taxon>
        <taxon>Chelicerata</taxon>
        <taxon>Arachnida</taxon>
        <taxon>Acari</taxon>
        <taxon>Parasitiformes</taxon>
        <taxon>Mesostigmata</taxon>
        <taxon>Gamasina</taxon>
        <taxon>Dermanyssoidea</taxon>
        <taxon>Laelapidae</taxon>
        <taxon>Tropilaelaps</taxon>
    </lineage>
</organism>
<keyword evidence="1" id="KW-0677">Repeat</keyword>
<feature type="compositionally biased region" description="Gly residues" evidence="6">
    <location>
        <begin position="320"/>
        <end position="330"/>
    </location>
</feature>
<dbReference type="InterPro" id="IPR035979">
    <property type="entry name" value="RBD_domain_sf"/>
</dbReference>
<dbReference type="AlphaFoldDB" id="A0A1V9XPS8"/>
<dbReference type="InterPro" id="IPR000504">
    <property type="entry name" value="RRM_dom"/>
</dbReference>
<evidence type="ECO:0000256" key="1">
    <source>
        <dbReference type="ARBA" id="ARBA00022737"/>
    </source>
</evidence>
<proteinExistence type="predicted"/>
<dbReference type="FunFam" id="3.30.70.330:FF:000169">
    <property type="entry name" value="protein alan shepard isoform X4"/>
    <property type="match status" value="1"/>
</dbReference>
<evidence type="ECO:0000256" key="5">
    <source>
        <dbReference type="PROSITE-ProRule" id="PRU00176"/>
    </source>
</evidence>
<dbReference type="Gene3D" id="3.30.70.330">
    <property type="match status" value="2"/>
</dbReference>
<feature type="compositionally biased region" description="Gly residues" evidence="6">
    <location>
        <begin position="640"/>
        <end position="656"/>
    </location>
</feature>
<keyword evidence="9" id="KW-1185">Reference proteome</keyword>
<dbReference type="OrthoDB" id="271725at2759"/>
<dbReference type="SMART" id="SM00360">
    <property type="entry name" value="RRM"/>
    <property type="match status" value="2"/>
</dbReference>
<protein>
    <recommendedName>
        <fullName evidence="4">Protein alan shepard</fullName>
    </recommendedName>
</protein>
<gene>
    <name evidence="8" type="ORF">BIW11_08370</name>
</gene>
<name>A0A1V9XPS8_9ACAR</name>
<comment type="function">
    <text evidence="3">Has a role in the perception of gravity.</text>
</comment>
<feature type="domain" description="RRM" evidence="7">
    <location>
        <begin position="204"/>
        <end position="283"/>
    </location>
</feature>
<dbReference type="STRING" id="418985.A0A1V9XPS8"/>
<dbReference type="GO" id="GO:0003723">
    <property type="term" value="F:RNA binding"/>
    <property type="evidence" value="ECO:0007669"/>
    <property type="project" value="UniProtKB-UniRule"/>
</dbReference>
<dbReference type="PROSITE" id="PS50102">
    <property type="entry name" value="RRM"/>
    <property type="match status" value="2"/>
</dbReference>
<evidence type="ECO:0000313" key="8">
    <source>
        <dbReference type="EMBL" id="OQR75510.1"/>
    </source>
</evidence>
<dbReference type="PRINTS" id="PR00961">
    <property type="entry name" value="HUDSXLRNA"/>
</dbReference>
<dbReference type="SUPFAM" id="SSF54928">
    <property type="entry name" value="RNA-binding domain, RBD"/>
    <property type="match status" value="2"/>
</dbReference>
<dbReference type="InterPro" id="IPR012677">
    <property type="entry name" value="Nucleotide-bd_a/b_plait_sf"/>
</dbReference>
<feature type="region of interest" description="Disordered" evidence="6">
    <location>
        <begin position="287"/>
        <end position="380"/>
    </location>
</feature>
<reference evidence="8 9" key="1">
    <citation type="journal article" date="2017" name="Gigascience">
        <title>Draft genome of the honey bee ectoparasitic mite, Tropilaelaps mercedesae, is shaped by the parasitic life history.</title>
        <authorList>
            <person name="Dong X."/>
            <person name="Armstrong S.D."/>
            <person name="Xia D."/>
            <person name="Makepeace B.L."/>
            <person name="Darby A.C."/>
            <person name="Kadowaki T."/>
        </authorList>
    </citation>
    <scope>NUCLEOTIDE SEQUENCE [LARGE SCALE GENOMIC DNA]</scope>
    <source>
        <strain evidence="8">Wuxi-XJTLU</strain>
    </source>
</reference>
<dbReference type="FunFam" id="3.30.70.330:FF:000012">
    <property type="entry name" value="RNA-binding motif, single-stranded-interacting protein 3 isoform 1"/>
    <property type="match status" value="1"/>
</dbReference>
<feature type="compositionally biased region" description="Gly residues" evidence="6">
    <location>
        <begin position="368"/>
        <end position="377"/>
    </location>
</feature>
<feature type="compositionally biased region" description="Gly residues" evidence="6">
    <location>
        <begin position="297"/>
        <end position="309"/>
    </location>
</feature>
<dbReference type="CDD" id="cd12244">
    <property type="entry name" value="RRM2_MSSP"/>
    <property type="match status" value="1"/>
</dbReference>
<evidence type="ECO:0000256" key="3">
    <source>
        <dbReference type="ARBA" id="ARBA00037469"/>
    </source>
</evidence>
<feature type="compositionally biased region" description="Low complexity" evidence="6">
    <location>
        <begin position="477"/>
        <end position="497"/>
    </location>
</feature>